<keyword evidence="4" id="KW-1133">Transmembrane helix</keyword>
<keyword evidence="7" id="KW-1185">Reference proteome</keyword>
<keyword evidence="2" id="KW-0813">Transport</keyword>
<evidence type="ECO:0000256" key="3">
    <source>
        <dbReference type="ARBA" id="ARBA00022692"/>
    </source>
</evidence>
<dbReference type="InterPro" id="IPR050352">
    <property type="entry name" value="ABCG_transporters"/>
</dbReference>
<proteinExistence type="predicted"/>
<dbReference type="Gene3D" id="3.40.50.300">
    <property type="entry name" value="P-loop containing nucleotide triphosphate hydrolases"/>
    <property type="match status" value="1"/>
</dbReference>
<dbReference type="EMBL" id="KE504153">
    <property type="protein sequence ID" value="EPS99808.1"/>
    <property type="molecule type" value="Genomic_DNA"/>
</dbReference>
<dbReference type="PANTHER" id="PTHR48041:SF2">
    <property type="entry name" value="ATP-DEPENDENT PERMEASE-RELATED"/>
    <property type="match status" value="1"/>
</dbReference>
<dbReference type="GO" id="GO:0042626">
    <property type="term" value="F:ATPase-coupled transmembrane transporter activity"/>
    <property type="evidence" value="ECO:0007669"/>
    <property type="project" value="TreeGrafter"/>
</dbReference>
<protein>
    <recommendedName>
        <fullName evidence="8">ABC transporter domain-containing protein</fullName>
    </recommendedName>
</protein>
<organism evidence="6 7">
    <name type="scientific">Fomitopsis schrenkii</name>
    <name type="common">Brown rot fungus</name>
    <dbReference type="NCBI Taxonomy" id="2126942"/>
    <lineage>
        <taxon>Eukaryota</taxon>
        <taxon>Fungi</taxon>
        <taxon>Dikarya</taxon>
        <taxon>Basidiomycota</taxon>
        <taxon>Agaricomycotina</taxon>
        <taxon>Agaricomycetes</taxon>
        <taxon>Polyporales</taxon>
        <taxon>Fomitopsis</taxon>
    </lineage>
</organism>
<evidence type="ECO:0000256" key="5">
    <source>
        <dbReference type="ARBA" id="ARBA00023136"/>
    </source>
</evidence>
<evidence type="ECO:0008006" key="8">
    <source>
        <dbReference type="Google" id="ProtNLM"/>
    </source>
</evidence>
<comment type="subcellular location">
    <subcellularLocation>
        <location evidence="1">Membrane</location>
        <topology evidence="1">Multi-pass membrane protein</topology>
    </subcellularLocation>
</comment>
<dbReference type="SUPFAM" id="SSF52540">
    <property type="entry name" value="P-loop containing nucleoside triphosphate hydrolases"/>
    <property type="match status" value="1"/>
</dbReference>
<dbReference type="PANTHER" id="PTHR48041">
    <property type="entry name" value="ABC TRANSPORTER G FAMILY MEMBER 28"/>
    <property type="match status" value="1"/>
</dbReference>
<dbReference type="STRING" id="743788.S8E911"/>
<gene>
    <name evidence="6" type="ORF">FOMPIDRAFT_1050157</name>
</gene>
<dbReference type="InterPro" id="IPR027417">
    <property type="entry name" value="P-loop_NTPase"/>
</dbReference>
<evidence type="ECO:0000256" key="4">
    <source>
        <dbReference type="ARBA" id="ARBA00022989"/>
    </source>
</evidence>
<name>S8E911_FOMSC</name>
<accession>S8E911</accession>
<dbReference type="Proteomes" id="UP000015241">
    <property type="component" value="Unassembled WGS sequence"/>
</dbReference>
<sequence>MLSVGGASSLGWRDMRNSDSSVFMPLHHENKGMWDASANPSNTSLLPYHDGVLTSGPSVEFDRTRRAVNFFHSSKSGAAHLRLLRASIAELGLSHPAFNPSTLLLLRSLPPFMRAANLKAMLSKSEVFKNAERRGISGGGEMRRVSIGLELVARPDVLILAELTSGLDSVSVKKVGEVLRALANDKENPTAWKLDDLCVRADR</sequence>
<keyword evidence="5" id="KW-0472">Membrane</keyword>
<dbReference type="InParanoid" id="S8E911"/>
<reference evidence="6 7" key="1">
    <citation type="journal article" date="2012" name="Science">
        <title>The Paleozoic origin of enzymatic lignin decomposition reconstructed from 31 fungal genomes.</title>
        <authorList>
            <person name="Floudas D."/>
            <person name="Binder M."/>
            <person name="Riley R."/>
            <person name="Barry K."/>
            <person name="Blanchette R.A."/>
            <person name="Henrissat B."/>
            <person name="Martinez A.T."/>
            <person name="Otillar R."/>
            <person name="Spatafora J.W."/>
            <person name="Yadav J.S."/>
            <person name="Aerts A."/>
            <person name="Benoit I."/>
            <person name="Boyd A."/>
            <person name="Carlson A."/>
            <person name="Copeland A."/>
            <person name="Coutinho P.M."/>
            <person name="de Vries R.P."/>
            <person name="Ferreira P."/>
            <person name="Findley K."/>
            <person name="Foster B."/>
            <person name="Gaskell J."/>
            <person name="Glotzer D."/>
            <person name="Gorecki P."/>
            <person name="Heitman J."/>
            <person name="Hesse C."/>
            <person name="Hori C."/>
            <person name="Igarashi K."/>
            <person name="Jurgens J.A."/>
            <person name="Kallen N."/>
            <person name="Kersten P."/>
            <person name="Kohler A."/>
            <person name="Kuees U."/>
            <person name="Kumar T.K.A."/>
            <person name="Kuo A."/>
            <person name="LaButti K."/>
            <person name="Larrondo L.F."/>
            <person name="Lindquist E."/>
            <person name="Ling A."/>
            <person name="Lombard V."/>
            <person name="Lucas S."/>
            <person name="Lundell T."/>
            <person name="Martin R."/>
            <person name="McLaughlin D.J."/>
            <person name="Morgenstern I."/>
            <person name="Morin E."/>
            <person name="Murat C."/>
            <person name="Nagy L.G."/>
            <person name="Nolan M."/>
            <person name="Ohm R.A."/>
            <person name="Patyshakuliyeva A."/>
            <person name="Rokas A."/>
            <person name="Ruiz-Duenas F.J."/>
            <person name="Sabat G."/>
            <person name="Salamov A."/>
            <person name="Samejima M."/>
            <person name="Schmutz J."/>
            <person name="Slot J.C."/>
            <person name="St John F."/>
            <person name="Stenlid J."/>
            <person name="Sun H."/>
            <person name="Sun S."/>
            <person name="Syed K."/>
            <person name="Tsang A."/>
            <person name="Wiebenga A."/>
            <person name="Young D."/>
            <person name="Pisabarro A."/>
            <person name="Eastwood D.C."/>
            <person name="Martin F."/>
            <person name="Cullen D."/>
            <person name="Grigoriev I.V."/>
            <person name="Hibbett D.S."/>
        </authorList>
    </citation>
    <scope>NUCLEOTIDE SEQUENCE</scope>
    <source>
        <strain evidence="7">FP-58527</strain>
    </source>
</reference>
<evidence type="ECO:0000313" key="6">
    <source>
        <dbReference type="EMBL" id="EPS99808.1"/>
    </source>
</evidence>
<dbReference type="OrthoDB" id="66620at2759"/>
<evidence type="ECO:0000256" key="1">
    <source>
        <dbReference type="ARBA" id="ARBA00004141"/>
    </source>
</evidence>
<evidence type="ECO:0000313" key="7">
    <source>
        <dbReference type="Proteomes" id="UP000015241"/>
    </source>
</evidence>
<keyword evidence="3" id="KW-0812">Transmembrane</keyword>
<dbReference type="HOGENOM" id="CLU_1348962_0_0_1"/>
<evidence type="ECO:0000256" key="2">
    <source>
        <dbReference type="ARBA" id="ARBA00022448"/>
    </source>
</evidence>
<dbReference type="AlphaFoldDB" id="S8E911"/>
<dbReference type="GO" id="GO:0016020">
    <property type="term" value="C:membrane"/>
    <property type="evidence" value="ECO:0007669"/>
    <property type="project" value="UniProtKB-SubCell"/>
</dbReference>